<evidence type="ECO:0000313" key="4">
    <source>
        <dbReference type="Proteomes" id="UP001605036"/>
    </source>
</evidence>
<keyword evidence="1" id="KW-0812">Transmembrane</keyword>
<sequence>MKEGSAMALNTLLLSSSVAKLGFLQGWRHGGDIQSCRKSGQKMMLQSRRVSMEKQVVGDGVEIQDQQHLRNSVLRAGFMMSCPLLATAAVPVLDVHCGRAIALEADNMAANSAVISDIWNGSFTFEVLHRVGVPLADLDPATAQLAITFLGPIFAFFNLLFIFRIVMSWYPQIPVNKFPFVLAYAPTEPVLGPTRRLIPPVGGVDVAPVIWVALMSFINEILLGKQGLFVLLSQQQS</sequence>
<keyword evidence="1" id="KW-0472">Membrane</keyword>
<protein>
    <submittedName>
        <fullName evidence="3">Uncharacterized protein</fullName>
    </submittedName>
</protein>
<gene>
    <name evidence="3" type="ORF">R1flu_018487</name>
</gene>
<dbReference type="EMBL" id="JBHFFA010000001">
    <property type="protein sequence ID" value="KAL2650359.1"/>
    <property type="molecule type" value="Genomic_DNA"/>
</dbReference>
<name>A0ABD1ZJX5_9MARC</name>
<dbReference type="PANTHER" id="PTHR33219:SF14">
    <property type="entry name" value="PROTEIN COFACTOR ASSEMBLY OF COMPLEX C SUBUNIT B CCB3, CHLOROPLASTIC-RELATED"/>
    <property type="match status" value="1"/>
</dbReference>
<accession>A0ABD1ZJX5</accession>
<keyword evidence="2" id="KW-0732">Signal</keyword>
<comment type="caution">
    <text evidence="3">The sequence shown here is derived from an EMBL/GenBank/DDBJ whole genome shotgun (WGS) entry which is preliminary data.</text>
</comment>
<feature type="transmembrane region" description="Helical" evidence="1">
    <location>
        <begin position="145"/>
        <end position="167"/>
    </location>
</feature>
<evidence type="ECO:0000313" key="3">
    <source>
        <dbReference type="EMBL" id="KAL2650359.1"/>
    </source>
</evidence>
<evidence type="ECO:0000256" key="2">
    <source>
        <dbReference type="SAM" id="SignalP"/>
    </source>
</evidence>
<dbReference type="Pfam" id="PF02325">
    <property type="entry name" value="CCB3_YggT"/>
    <property type="match status" value="1"/>
</dbReference>
<dbReference type="PANTHER" id="PTHR33219">
    <property type="entry name" value="YLMG HOMOLOG PROTEIN 2, CHLOROPLASTIC"/>
    <property type="match status" value="1"/>
</dbReference>
<feature type="signal peptide" evidence="2">
    <location>
        <begin position="1"/>
        <end position="19"/>
    </location>
</feature>
<feature type="chain" id="PRO_5044798986" evidence="2">
    <location>
        <begin position="20"/>
        <end position="237"/>
    </location>
</feature>
<organism evidence="3 4">
    <name type="scientific">Riccia fluitans</name>
    <dbReference type="NCBI Taxonomy" id="41844"/>
    <lineage>
        <taxon>Eukaryota</taxon>
        <taxon>Viridiplantae</taxon>
        <taxon>Streptophyta</taxon>
        <taxon>Embryophyta</taxon>
        <taxon>Marchantiophyta</taxon>
        <taxon>Marchantiopsida</taxon>
        <taxon>Marchantiidae</taxon>
        <taxon>Marchantiales</taxon>
        <taxon>Ricciaceae</taxon>
        <taxon>Riccia</taxon>
    </lineage>
</organism>
<evidence type="ECO:0000256" key="1">
    <source>
        <dbReference type="SAM" id="Phobius"/>
    </source>
</evidence>
<reference evidence="3 4" key="1">
    <citation type="submission" date="2024-09" db="EMBL/GenBank/DDBJ databases">
        <title>Chromosome-scale assembly of Riccia fluitans.</title>
        <authorList>
            <person name="Paukszto L."/>
            <person name="Sawicki J."/>
            <person name="Karawczyk K."/>
            <person name="Piernik-Szablinska J."/>
            <person name="Szczecinska M."/>
            <person name="Mazdziarz M."/>
        </authorList>
    </citation>
    <scope>NUCLEOTIDE SEQUENCE [LARGE SCALE GENOMIC DNA]</scope>
    <source>
        <strain evidence="3">Rf_01</strain>
        <tissue evidence="3">Aerial parts of the thallus</tissue>
    </source>
</reference>
<dbReference type="InterPro" id="IPR003425">
    <property type="entry name" value="CCB3/YggT"/>
</dbReference>
<proteinExistence type="predicted"/>
<keyword evidence="1" id="KW-1133">Transmembrane helix</keyword>
<dbReference type="AlphaFoldDB" id="A0ABD1ZJX5"/>
<dbReference type="Proteomes" id="UP001605036">
    <property type="component" value="Unassembled WGS sequence"/>
</dbReference>
<keyword evidence="4" id="KW-1185">Reference proteome</keyword>